<feature type="chain" id="PRO_5014339677" description="GST C-terminal domain-containing protein" evidence="1">
    <location>
        <begin position="19"/>
        <end position="200"/>
    </location>
</feature>
<name>A0A2J6R7Z7_HYAVF</name>
<feature type="signal peptide" evidence="1">
    <location>
        <begin position="1"/>
        <end position="18"/>
    </location>
</feature>
<evidence type="ECO:0000313" key="3">
    <source>
        <dbReference type="Proteomes" id="UP000235786"/>
    </source>
</evidence>
<evidence type="ECO:0000313" key="2">
    <source>
        <dbReference type="EMBL" id="PMD34639.1"/>
    </source>
</evidence>
<dbReference type="Proteomes" id="UP000235786">
    <property type="component" value="Unassembled WGS sequence"/>
</dbReference>
<protein>
    <recommendedName>
        <fullName evidence="4">GST C-terminal domain-containing protein</fullName>
    </recommendedName>
</protein>
<accession>A0A2J6R7Z7</accession>
<evidence type="ECO:0008006" key="4">
    <source>
        <dbReference type="Google" id="ProtNLM"/>
    </source>
</evidence>
<sequence length="200" mass="22639">MHFLSLITLSLVLQPIWCLVTLQTIRNLTALTDESKERIVESGTVVVDQLARVLGGQLVLGGGDEEEVEDTVAAALRMLCSDLLIELEKPLSASSPLPEKQCQIVKKEYHAFLASTVQFLHEVQERQMLWHWGPQSPVFDAVVWMQGLWASRQANNQERSFIEQQMSLYSATGCFGKSQEVLRRDVEVVEYMNDLIDTFN</sequence>
<dbReference type="EMBL" id="KZ613953">
    <property type="protein sequence ID" value="PMD34639.1"/>
    <property type="molecule type" value="Genomic_DNA"/>
</dbReference>
<dbReference type="AlphaFoldDB" id="A0A2J6R7Z7"/>
<keyword evidence="3" id="KW-1185">Reference proteome</keyword>
<keyword evidence="1" id="KW-0732">Signal</keyword>
<evidence type="ECO:0000256" key="1">
    <source>
        <dbReference type="SAM" id="SignalP"/>
    </source>
</evidence>
<proteinExistence type="predicted"/>
<organism evidence="2 3">
    <name type="scientific">Hyaloscypha variabilis (strain UAMH 11265 / GT02V1 / F)</name>
    <name type="common">Meliniomyces variabilis</name>
    <dbReference type="NCBI Taxonomy" id="1149755"/>
    <lineage>
        <taxon>Eukaryota</taxon>
        <taxon>Fungi</taxon>
        <taxon>Dikarya</taxon>
        <taxon>Ascomycota</taxon>
        <taxon>Pezizomycotina</taxon>
        <taxon>Leotiomycetes</taxon>
        <taxon>Helotiales</taxon>
        <taxon>Hyaloscyphaceae</taxon>
        <taxon>Hyaloscypha</taxon>
        <taxon>Hyaloscypha variabilis</taxon>
    </lineage>
</organism>
<dbReference type="OrthoDB" id="3543282at2759"/>
<gene>
    <name evidence="2" type="ORF">L207DRAFT_516792</name>
</gene>
<reference evidence="2 3" key="1">
    <citation type="submission" date="2016-04" db="EMBL/GenBank/DDBJ databases">
        <title>A degradative enzymes factory behind the ericoid mycorrhizal symbiosis.</title>
        <authorList>
            <consortium name="DOE Joint Genome Institute"/>
            <person name="Martino E."/>
            <person name="Morin E."/>
            <person name="Grelet G."/>
            <person name="Kuo A."/>
            <person name="Kohler A."/>
            <person name="Daghino S."/>
            <person name="Barry K."/>
            <person name="Choi C."/>
            <person name="Cichocki N."/>
            <person name="Clum A."/>
            <person name="Copeland A."/>
            <person name="Hainaut M."/>
            <person name="Haridas S."/>
            <person name="Labutti K."/>
            <person name="Lindquist E."/>
            <person name="Lipzen A."/>
            <person name="Khouja H.-R."/>
            <person name="Murat C."/>
            <person name="Ohm R."/>
            <person name="Olson A."/>
            <person name="Spatafora J."/>
            <person name="Veneault-Fourrey C."/>
            <person name="Henrissat B."/>
            <person name="Grigoriev I."/>
            <person name="Martin F."/>
            <person name="Perotto S."/>
        </authorList>
    </citation>
    <scope>NUCLEOTIDE SEQUENCE [LARGE SCALE GENOMIC DNA]</scope>
    <source>
        <strain evidence="2 3">F</strain>
    </source>
</reference>